<gene>
    <name evidence="2" type="ORF">Hamer_G019767</name>
</gene>
<accession>A0A8J5JLF9</accession>
<comment type="caution">
    <text evidence="2">The sequence shown here is derived from an EMBL/GenBank/DDBJ whole genome shotgun (WGS) entry which is preliminary data.</text>
</comment>
<protein>
    <submittedName>
        <fullName evidence="2">Uncharacterized protein</fullName>
    </submittedName>
</protein>
<name>A0A8J5JLF9_HOMAM</name>
<organism evidence="2 3">
    <name type="scientific">Homarus americanus</name>
    <name type="common">American lobster</name>
    <dbReference type="NCBI Taxonomy" id="6706"/>
    <lineage>
        <taxon>Eukaryota</taxon>
        <taxon>Metazoa</taxon>
        <taxon>Ecdysozoa</taxon>
        <taxon>Arthropoda</taxon>
        <taxon>Crustacea</taxon>
        <taxon>Multicrustacea</taxon>
        <taxon>Malacostraca</taxon>
        <taxon>Eumalacostraca</taxon>
        <taxon>Eucarida</taxon>
        <taxon>Decapoda</taxon>
        <taxon>Pleocyemata</taxon>
        <taxon>Astacidea</taxon>
        <taxon>Nephropoidea</taxon>
        <taxon>Nephropidae</taxon>
        <taxon>Homarus</taxon>
    </lineage>
</organism>
<feature type="region of interest" description="Disordered" evidence="1">
    <location>
        <begin position="23"/>
        <end position="55"/>
    </location>
</feature>
<proteinExistence type="predicted"/>
<dbReference type="AlphaFoldDB" id="A0A8J5JLF9"/>
<dbReference type="EMBL" id="JAHLQT010036095">
    <property type="protein sequence ID" value="KAG7157904.1"/>
    <property type="molecule type" value="Genomic_DNA"/>
</dbReference>
<feature type="compositionally biased region" description="Low complexity" evidence="1">
    <location>
        <begin position="23"/>
        <end position="44"/>
    </location>
</feature>
<sequence length="87" mass="9623">MNTWSWTQHLWYTTSTHSLRSALTPHASPLAPHASPLAPHASPLTPTPPYTPANNVYMEQAHTSPEINLKLTRSHGKLKPYMPTGKA</sequence>
<dbReference type="Proteomes" id="UP000747542">
    <property type="component" value="Unassembled WGS sequence"/>
</dbReference>
<evidence type="ECO:0000313" key="2">
    <source>
        <dbReference type="EMBL" id="KAG7157904.1"/>
    </source>
</evidence>
<evidence type="ECO:0000313" key="3">
    <source>
        <dbReference type="Proteomes" id="UP000747542"/>
    </source>
</evidence>
<reference evidence="2" key="1">
    <citation type="journal article" date="2021" name="Sci. Adv.">
        <title>The American lobster genome reveals insights on longevity, neural, and immune adaptations.</title>
        <authorList>
            <person name="Polinski J.M."/>
            <person name="Zimin A.V."/>
            <person name="Clark K.F."/>
            <person name="Kohn A.B."/>
            <person name="Sadowski N."/>
            <person name="Timp W."/>
            <person name="Ptitsyn A."/>
            <person name="Khanna P."/>
            <person name="Romanova D.Y."/>
            <person name="Williams P."/>
            <person name="Greenwood S.J."/>
            <person name="Moroz L.L."/>
            <person name="Walt D.R."/>
            <person name="Bodnar A.G."/>
        </authorList>
    </citation>
    <scope>NUCLEOTIDE SEQUENCE</scope>
    <source>
        <strain evidence="2">GMGI-L3</strain>
    </source>
</reference>
<keyword evidence="3" id="KW-1185">Reference proteome</keyword>
<evidence type="ECO:0000256" key="1">
    <source>
        <dbReference type="SAM" id="MobiDB-lite"/>
    </source>
</evidence>